<comment type="PTM">
    <text evidence="9">Transiently phosphorylated on a His residue during the reaction cycle. Phosphorylation strongly increases the affinity for substrates and increases the rate of nicotinate D-ribonucleotide production. Dephosphorylation regenerates the low-affinity form of the enzyme, leading to product release.</text>
</comment>
<sequence length="459" mass="49570">MATHPLRIDPPGTLLTDLYQLTMLQGYFERGMFDMAVFEFFARKLPPCRNFYLAAGLEMALDFLEGLRFSQAELEWLRGQGQFKAPFIDYLAGLRFTGEVHAMAEGTPFFADEPILRVTAPLPEAQLVESRLINLLHFQSLIASKAARVVLVAAGRLLVDFGLRRSHGAEAGVYAGRAAYLAGFDGTATVLTGAQFGVPLYGTMAHSFIQAHDSEDKAFEHFAHSLPGSVVLLIDTYDTEVAAHKVVALAPRLAASGIRIRGVRLDSGDLGAHARKVRKILDDGGLGDATIFASGNVDEYLIARLVEEGAPIDGYGVGTHLDTSADAPALDCAYKLQEYAGKPRRKHSEGKATWPGRKQVFRRFDAQGLCCGDTLTLEGDNAGGTPLIMPVMRQGKRLQPSPTLEEVRARTRAQLATLPVTLRGVLAGTAYPVQVAPALEALAREADRLVGLGSQEAAP</sequence>
<feature type="domain" description="Nicotinate phosphoribosyltransferase C-terminal" evidence="12">
    <location>
        <begin position="385"/>
        <end position="441"/>
    </location>
</feature>
<keyword evidence="7 9" id="KW-0808">Transferase</keyword>
<dbReference type="GO" id="GO:0004516">
    <property type="term" value="F:nicotinate phosphoribosyltransferase activity"/>
    <property type="evidence" value="ECO:0007669"/>
    <property type="project" value="UniProtKB-EC"/>
</dbReference>
<evidence type="ECO:0000259" key="10">
    <source>
        <dbReference type="Pfam" id="PF04095"/>
    </source>
</evidence>
<keyword evidence="6 9" id="KW-0662">Pyridine nucleotide biosynthesis</keyword>
<evidence type="ECO:0000313" key="14">
    <source>
        <dbReference type="Proteomes" id="UP001519667"/>
    </source>
</evidence>
<dbReference type="EMBL" id="JAGTIS010000013">
    <property type="protein sequence ID" value="MBT8768537.1"/>
    <property type="molecule type" value="Genomic_DNA"/>
</dbReference>
<dbReference type="CDD" id="cd01570">
    <property type="entry name" value="NAPRTase_A"/>
    <property type="match status" value="1"/>
</dbReference>
<dbReference type="InterPro" id="IPR041619">
    <property type="entry name" value="NAPRTase_C"/>
</dbReference>
<feature type="domain" description="Nicotinate/nicotinamide phosphoribosyltransferase" evidence="10">
    <location>
        <begin position="158"/>
        <end position="335"/>
    </location>
</feature>
<evidence type="ECO:0000259" key="12">
    <source>
        <dbReference type="Pfam" id="PF17956"/>
    </source>
</evidence>
<dbReference type="Pfam" id="PF17956">
    <property type="entry name" value="NAPRTase_C"/>
    <property type="match status" value="1"/>
</dbReference>
<keyword evidence="4" id="KW-0597">Phosphoprotein</keyword>
<name>A0ABS5XLH9_9GAMM</name>
<keyword evidence="13" id="KW-0328">Glycosyltransferase</keyword>
<evidence type="ECO:0000256" key="5">
    <source>
        <dbReference type="ARBA" id="ARBA00022598"/>
    </source>
</evidence>
<dbReference type="Pfam" id="PF17767">
    <property type="entry name" value="NAPRTase_N"/>
    <property type="match status" value="1"/>
</dbReference>
<evidence type="ECO:0000256" key="9">
    <source>
        <dbReference type="RuleBase" id="RU365100"/>
    </source>
</evidence>
<evidence type="ECO:0000256" key="4">
    <source>
        <dbReference type="ARBA" id="ARBA00022553"/>
    </source>
</evidence>
<comment type="pathway">
    <text evidence="1 9">Cofactor biosynthesis; NAD(+) biosynthesis; nicotinate D-ribonucleotide from nicotinate: step 1/1.</text>
</comment>
<evidence type="ECO:0000256" key="8">
    <source>
        <dbReference type="ARBA" id="ARBA00048668"/>
    </source>
</evidence>
<dbReference type="PIRSF" id="PIRSF000484">
    <property type="entry name" value="NAPRT"/>
    <property type="match status" value="1"/>
</dbReference>
<dbReference type="InterPro" id="IPR041525">
    <property type="entry name" value="N/Namide_PRibTrfase"/>
</dbReference>
<dbReference type="Proteomes" id="UP001519667">
    <property type="component" value="Unassembled WGS sequence"/>
</dbReference>
<evidence type="ECO:0000256" key="7">
    <source>
        <dbReference type="ARBA" id="ARBA00022679"/>
    </source>
</evidence>
<dbReference type="EC" id="6.3.4.21" evidence="3 9"/>
<dbReference type="Gene3D" id="3.20.20.70">
    <property type="entry name" value="Aldolase class I"/>
    <property type="match status" value="1"/>
</dbReference>
<dbReference type="InterPro" id="IPR006405">
    <property type="entry name" value="Nic_PRibTrfase_pncB"/>
</dbReference>
<dbReference type="InterPro" id="IPR013785">
    <property type="entry name" value="Aldolase_TIM"/>
</dbReference>
<comment type="similarity">
    <text evidence="2 9">Belongs to the NAPRTase family.</text>
</comment>
<dbReference type="InterPro" id="IPR007229">
    <property type="entry name" value="Nic_PRibTrfase-Fam"/>
</dbReference>
<evidence type="ECO:0000313" key="13">
    <source>
        <dbReference type="EMBL" id="MBT8768537.1"/>
    </source>
</evidence>
<keyword evidence="5 9" id="KW-0436">Ligase</keyword>
<dbReference type="Pfam" id="PF04095">
    <property type="entry name" value="NAPRTase"/>
    <property type="match status" value="1"/>
</dbReference>
<dbReference type="NCBIfam" id="TIGR01513">
    <property type="entry name" value="NAPRTase_put"/>
    <property type="match status" value="1"/>
</dbReference>
<gene>
    <name evidence="13" type="ORF">J7302_20720</name>
</gene>
<organism evidence="13 14">
    <name type="scientific">Metapseudomonas boanensis</name>
    <dbReference type="NCBI Taxonomy" id="2822138"/>
    <lineage>
        <taxon>Bacteria</taxon>
        <taxon>Pseudomonadati</taxon>
        <taxon>Pseudomonadota</taxon>
        <taxon>Gammaproteobacteria</taxon>
        <taxon>Pseudomonadales</taxon>
        <taxon>Pseudomonadaceae</taxon>
        <taxon>Metapseudomonas</taxon>
    </lineage>
</organism>
<feature type="domain" description="Nicotinate phosphoribosyltransferase N-terminal" evidence="11">
    <location>
        <begin position="14"/>
        <end position="136"/>
    </location>
</feature>
<accession>A0ABS5XLH9</accession>
<reference evidence="13 14" key="1">
    <citation type="submission" date="2021-04" db="EMBL/GenBank/DDBJ databases">
        <title>Pseudomonas boanensis sp. nov., a bacterium isolated from river water used for household purposes in Boane District, Mozambique.</title>
        <authorList>
            <person name="Nicklasson M."/>
            <person name="Martin-Rodriguez A.J."/>
            <person name="Thorell K."/>
            <person name="Neves L."/>
            <person name="Mussagy A."/>
            <person name="Rydberg H.A."/>
            <person name="Hernroth B."/>
            <person name="Svensson-Stadler L."/>
            <person name="Sjoling A."/>
        </authorList>
    </citation>
    <scope>NUCLEOTIDE SEQUENCE [LARGE SCALE GENOMIC DNA]</scope>
    <source>
        <strain evidence="13 14">DB1</strain>
    </source>
</reference>
<comment type="caution">
    <text evidence="13">The sequence shown here is derived from an EMBL/GenBank/DDBJ whole genome shotgun (WGS) entry which is preliminary data.</text>
</comment>
<dbReference type="RefSeq" id="WP_215378967.1">
    <property type="nucleotide sequence ID" value="NZ_JAGTIS010000013.1"/>
</dbReference>
<evidence type="ECO:0000256" key="3">
    <source>
        <dbReference type="ARBA" id="ARBA00013236"/>
    </source>
</evidence>
<evidence type="ECO:0000256" key="2">
    <source>
        <dbReference type="ARBA" id="ARBA00010897"/>
    </source>
</evidence>
<dbReference type="PANTHER" id="PTHR11098:SF1">
    <property type="entry name" value="NICOTINATE PHOSPHORIBOSYLTRANSFERASE"/>
    <property type="match status" value="1"/>
</dbReference>
<dbReference type="NCBIfam" id="NF009131">
    <property type="entry name" value="PRK12484.1"/>
    <property type="match status" value="1"/>
</dbReference>
<evidence type="ECO:0000256" key="6">
    <source>
        <dbReference type="ARBA" id="ARBA00022642"/>
    </source>
</evidence>
<proteinExistence type="inferred from homology"/>
<dbReference type="Gene3D" id="3.20.140.10">
    <property type="entry name" value="nicotinate phosphoribosyltransferase"/>
    <property type="match status" value="2"/>
</dbReference>
<dbReference type="InterPro" id="IPR036068">
    <property type="entry name" value="Nicotinate_pribotase-like_C"/>
</dbReference>
<dbReference type="SUPFAM" id="SSF54675">
    <property type="entry name" value="Nicotinate/Quinolinate PRTase N-terminal domain-like"/>
    <property type="match status" value="1"/>
</dbReference>
<comment type="catalytic activity">
    <reaction evidence="8 9">
        <text>5-phospho-alpha-D-ribose 1-diphosphate + nicotinate + ATP + H2O = nicotinate beta-D-ribonucleotide + ADP + phosphate + diphosphate</text>
        <dbReference type="Rhea" id="RHEA:36163"/>
        <dbReference type="ChEBI" id="CHEBI:15377"/>
        <dbReference type="ChEBI" id="CHEBI:30616"/>
        <dbReference type="ChEBI" id="CHEBI:32544"/>
        <dbReference type="ChEBI" id="CHEBI:33019"/>
        <dbReference type="ChEBI" id="CHEBI:43474"/>
        <dbReference type="ChEBI" id="CHEBI:57502"/>
        <dbReference type="ChEBI" id="CHEBI:58017"/>
        <dbReference type="ChEBI" id="CHEBI:456216"/>
        <dbReference type="EC" id="6.3.4.21"/>
    </reaction>
</comment>
<dbReference type="InterPro" id="IPR040727">
    <property type="entry name" value="NAPRTase_N"/>
</dbReference>
<keyword evidence="14" id="KW-1185">Reference proteome</keyword>
<comment type="function">
    <text evidence="9">Catalyzes the first step in the biosynthesis of NAD from nicotinic acid, the ATP-dependent synthesis of beta-nicotinate D-ribonucleotide from nicotinate and 5-phospho-D-ribose 1-phosphate.</text>
</comment>
<evidence type="ECO:0000256" key="1">
    <source>
        <dbReference type="ARBA" id="ARBA00004952"/>
    </source>
</evidence>
<dbReference type="GO" id="GO:0016757">
    <property type="term" value="F:glycosyltransferase activity"/>
    <property type="evidence" value="ECO:0007669"/>
    <property type="project" value="UniProtKB-KW"/>
</dbReference>
<dbReference type="SUPFAM" id="SSF51690">
    <property type="entry name" value="Nicotinate/Quinolinate PRTase C-terminal domain-like"/>
    <property type="match status" value="1"/>
</dbReference>
<dbReference type="PANTHER" id="PTHR11098">
    <property type="entry name" value="NICOTINATE PHOSPHORIBOSYLTRANSFERASE"/>
    <property type="match status" value="1"/>
</dbReference>
<evidence type="ECO:0000259" key="11">
    <source>
        <dbReference type="Pfam" id="PF17767"/>
    </source>
</evidence>
<dbReference type="NCBIfam" id="NF006696">
    <property type="entry name" value="PRK09243.1-3"/>
    <property type="match status" value="1"/>
</dbReference>
<protein>
    <recommendedName>
        <fullName evidence="3 9">Nicotinate phosphoribosyltransferase</fullName>
        <ecNumber evidence="3 9">6.3.4.21</ecNumber>
    </recommendedName>
</protein>